<dbReference type="PANTHER" id="PTHR19918">
    <property type="entry name" value="CELL DIVISION CYCLE 20 CDC20 FIZZY -RELATED"/>
    <property type="match status" value="1"/>
</dbReference>
<keyword evidence="2 7" id="KW-0853">WD repeat</keyword>
<dbReference type="EMBL" id="LSSK01000864">
    <property type="protein sequence ID" value="OMH81595.1"/>
    <property type="molecule type" value="Genomic_DNA"/>
</dbReference>
<dbReference type="Pfam" id="PF24807">
    <property type="entry name" value="WD40_CDC20-Fz"/>
    <property type="match status" value="1"/>
</dbReference>
<dbReference type="InterPro" id="IPR056150">
    <property type="entry name" value="WD40_CDC20-Fz"/>
</dbReference>
<evidence type="ECO:0000313" key="11">
    <source>
        <dbReference type="Proteomes" id="UP000188320"/>
    </source>
</evidence>
<comment type="caution">
    <text evidence="10">The sequence shown here is derived from an EMBL/GenBank/DDBJ whole genome shotgun (WGS) entry which is preliminary data.</text>
</comment>
<dbReference type="GO" id="GO:0031145">
    <property type="term" value="P:anaphase-promoting complex-dependent catabolic process"/>
    <property type="evidence" value="ECO:0007669"/>
    <property type="project" value="TreeGrafter"/>
</dbReference>
<keyword evidence="3" id="KW-0132">Cell division</keyword>
<dbReference type="FunFam" id="2.130.10.10:FF:000098">
    <property type="entry name" value="WD repeat-containing protein slp1"/>
    <property type="match status" value="1"/>
</dbReference>
<dbReference type="InterPro" id="IPR001680">
    <property type="entry name" value="WD40_rpt"/>
</dbReference>
<dbReference type="PROSITE" id="PS50294">
    <property type="entry name" value="WD_REPEATS_REGION"/>
    <property type="match status" value="3"/>
</dbReference>
<feature type="region of interest" description="Disordered" evidence="8">
    <location>
        <begin position="478"/>
        <end position="499"/>
    </location>
</feature>
<keyword evidence="6" id="KW-0131">Cell cycle</keyword>
<evidence type="ECO:0000256" key="2">
    <source>
        <dbReference type="ARBA" id="ARBA00022574"/>
    </source>
</evidence>
<dbReference type="GO" id="GO:1990757">
    <property type="term" value="F:ubiquitin ligase activator activity"/>
    <property type="evidence" value="ECO:0007669"/>
    <property type="project" value="TreeGrafter"/>
</dbReference>
<dbReference type="InterPro" id="IPR015943">
    <property type="entry name" value="WD40/YVTN_repeat-like_dom_sf"/>
</dbReference>
<dbReference type="InterPro" id="IPR019775">
    <property type="entry name" value="WD40_repeat_CS"/>
</dbReference>
<keyword evidence="5" id="KW-0498">Mitosis</keyword>
<comment type="similarity">
    <text evidence="1">Belongs to the WD repeat CDC20/Fizzy family.</text>
</comment>
<keyword evidence="11" id="KW-1185">Reference proteome</keyword>
<evidence type="ECO:0000259" key="9">
    <source>
        <dbReference type="Pfam" id="PF24807"/>
    </source>
</evidence>
<evidence type="ECO:0000256" key="1">
    <source>
        <dbReference type="ARBA" id="ARBA00006445"/>
    </source>
</evidence>
<evidence type="ECO:0000256" key="6">
    <source>
        <dbReference type="ARBA" id="ARBA00023306"/>
    </source>
</evidence>
<evidence type="ECO:0000313" key="10">
    <source>
        <dbReference type="EMBL" id="OMH81595.1"/>
    </source>
</evidence>
<accession>A0A1R1PKV6</accession>
<dbReference type="SUPFAM" id="SSF50978">
    <property type="entry name" value="WD40 repeat-like"/>
    <property type="match status" value="1"/>
</dbReference>
<dbReference type="InterPro" id="IPR036322">
    <property type="entry name" value="WD40_repeat_dom_sf"/>
</dbReference>
<dbReference type="PANTHER" id="PTHR19918:SF8">
    <property type="entry name" value="FI02843P"/>
    <property type="match status" value="1"/>
</dbReference>
<organism evidence="10 11">
    <name type="scientific">Zancudomyces culisetae</name>
    <name type="common">Gut fungus</name>
    <name type="synonym">Smittium culisetae</name>
    <dbReference type="NCBI Taxonomy" id="1213189"/>
    <lineage>
        <taxon>Eukaryota</taxon>
        <taxon>Fungi</taxon>
        <taxon>Fungi incertae sedis</taxon>
        <taxon>Zoopagomycota</taxon>
        <taxon>Kickxellomycotina</taxon>
        <taxon>Harpellomycetes</taxon>
        <taxon>Harpellales</taxon>
        <taxon>Legeriomycetaceae</taxon>
        <taxon>Zancudomyces</taxon>
    </lineage>
</organism>
<feature type="repeat" description="WD" evidence="7">
    <location>
        <begin position="438"/>
        <end position="471"/>
    </location>
</feature>
<evidence type="ECO:0000256" key="7">
    <source>
        <dbReference type="PROSITE-ProRule" id="PRU00221"/>
    </source>
</evidence>
<dbReference type="AlphaFoldDB" id="A0A1R1PKV6"/>
<dbReference type="SMART" id="SM00320">
    <property type="entry name" value="WD40"/>
    <property type="match status" value="6"/>
</dbReference>
<dbReference type="PROSITE" id="PS00678">
    <property type="entry name" value="WD_REPEATS_1"/>
    <property type="match status" value="2"/>
</dbReference>
<dbReference type="Proteomes" id="UP000188320">
    <property type="component" value="Unassembled WGS sequence"/>
</dbReference>
<proteinExistence type="inferred from homology"/>
<dbReference type="GO" id="GO:0051301">
    <property type="term" value="P:cell division"/>
    <property type="evidence" value="ECO:0007669"/>
    <property type="project" value="UniProtKB-KW"/>
</dbReference>
<dbReference type="Gene3D" id="2.130.10.10">
    <property type="entry name" value="YVTN repeat-like/Quinoprotein amine dehydrogenase"/>
    <property type="match status" value="1"/>
</dbReference>
<feature type="repeat" description="WD" evidence="7">
    <location>
        <begin position="308"/>
        <end position="349"/>
    </location>
</feature>
<reference evidence="11" key="1">
    <citation type="submission" date="2017-01" db="EMBL/GenBank/DDBJ databases">
        <authorList>
            <person name="Wang Y."/>
            <person name="White M."/>
            <person name="Kvist S."/>
            <person name="Moncalvo J.-M."/>
        </authorList>
    </citation>
    <scope>NUCLEOTIDE SEQUENCE [LARGE SCALE GENOMIC DNA]</scope>
    <source>
        <strain evidence="11">COL-18-3</strain>
    </source>
</reference>
<dbReference type="PROSITE" id="PS50082">
    <property type="entry name" value="WD_REPEATS_2"/>
    <property type="match status" value="3"/>
</dbReference>
<keyword evidence="4" id="KW-0677">Repeat</keyword>
<dbReference type="GO" id="GO:0010997">
    <property type="term" value="F:anaphase-promoting complex binding"/>
    <property type="evidence" value="ECO:0007669"/>
    <property type="project" value="InterPro"/>
</dbReference>
<protein>
    <submittedName>
        <fullName evidence="10">WD repeat-containing protein slp1</fullName>
    </submittedName>
</protein>
<evidence type="ECO:0000256" key="8">
    <source>
        <dbReference type="SAM" id="MobiDB-lite"/>
    </source>
</evidence>
<feature type="repeat" description="WD" evidence="7">
    <location>
        <begin position="225"/>
        <end position="266"/>
    </location>
</feature>
<dbReference type="OrthoDB" id="10263272at2759"/>
<dbReference type="GO" id="GO:0005680">
    <property type="term" value="C:anaphase-promoting complex"/>
    <property type="evidence" value="ECO:0007669"/>
    <property type="project" value="TreeGrafter"/>
</dbReference>
<dbReference type="InterPro" id="IPR033010">
    <property type="entry name" value="Cdc20/Fizzy"/>
</dbReference>
<gene>
    <name evidence="10" type="ORF">AX774_g4950</name>
</gene>
<dbReference type="CDD" id="cd00200">
    <property type="entry name" value="WD40"/>
    <property type="match status" value="1"/>
</dbReference>
<dbReference type="GO" id="GO:1905786">
    <property type="term" value="P:positive regulation of anaphase-promoting complex-dependent catabolic process"/>
    <property type="evidence" value="ECO:0007669"/>
    <property type="project" value="TreeGrafter"/>
</dbReference>
<sequence length="516" mass="56886">MNDVVLPTVFSSPERAQLQSYLTSSDANGLSKETEKYMLKGSPCYGGGGAKGIKMAEKFEKYANGTVDTKSLDSPSKNSSRLNYDRFIPSQYNIDIKSNHYSLAAQKSEVKLDTRAMAQQDELARACGIKVGQKILTFGTEAPVCDREDFKKLYTSKAKKLHTGINNKRRILTSAEQVLDAPGLVDDYYLNLLDWSVDNMLAIGLERNVYLWDASSGEVTSLCETSGPSNTVCSLQWTNDGEYLAVGNSEGVIELWDVNNKKKMRSMKGRLTRVGVLSWNNHILSSGGQDGCIWNHDVRVAKHKVAELVSHTGEVCGLKWREDGGLLASGGNDNMVNVWDIRSSVPRFTKSDHTAAVKAIAWSPHQPNVLATGGGSNDKFIRFWNTTTAAQLGNINTGSQVTSLVWSKHYKEIASTHGYPDNVVTLWSYPDLSKIIDIPAHDTRILHSSISPDGQVLATLASDENLKFWRLFENTKKGASNTRGAHSDGAKQAGAGWGKGENTYHPYKRNVMSMYR</sequence>
<feature type="domain" description="CDC20/Fizzy WD40" evidence="9">
    <location>
        <begin position="179"/>
        <end position="469"/>
    </location>
</feature>
<name>A0A1R1PKV6_ZANCU</name>
<evidence type="ECO:0000256" key="4">
    <source>
        <dbReference type="ARBA" id="ARBA00022737"/>
    </source>
</evidence>
<evidence type="ECO:0000256" key="5">
    <source>
        <dbReference type="ARBA" id="ARBA00022776"/>
    </source>
</evidence>
<evidence type="ECO:0000256" key="3">
    <source>
        <dbReference type="ARBA" id="ARBA00022618"/>
    </source>
</evidence>